<proteinExistence type="inferred from homology"/>
<dbReference type="InterPro" id="IPR050357">
    <property type="entry name" value="Arrestin_domain-protein"/>
</dbReference>
<accession>A0A8S1BEM3</accession>
<dbReference type="GO" id="GO:0015031">
    <property type="term" value="P:protein transport"/>
    <property type="evidence" value="ECO:0007669"/>
    <property type="project" value="TreeGrafter"/>
</dbReference>
<evidence type="ECO:0000313" key="4">
    <source>
        <dbReference type="EMBL" id="CAB3244891.1"/>
    </source>
</evidence>
<evidence type="ECO:0000313" key="6">
    <source>
        <dbReference type="Proteomes" id="UP000494106"/>
    </source>
</evidence>
<dbReference type="InterPro" id="IPR014752">
    <property type="entry name" value="Arrestin-like_C"/>
</dbReference>
<dbReference type="OrthoDB" id="2333384at2759"/>
<dbReference type="InterPro" id="IPR011021">
    <property type="entry name" value="Arrestin-like_N"/>
</dbReference>
<reference evidence="6 7" key="1">
    <citation type="submission" date="2020-04" db="EMBL/GenBank/DDBJ databases">
        <authorList>
            <person name="Wallbank WR R."/>
            <person name="Pardo Diaz C."/>
            <person name="Kozak K."/>
            <person name="Martin S."/>
            <person name="Jiggins C."/>
            <person name="Moest M."/>
            <person name="Warren A I."/>
            <person name="Byers J.R.P. K."/>
            <person name="Montejo-Kovacevich G."/>
            <person name="Yen C E."/>
        </authorList>
    </citation>
    <scope>NUCLEOTIDE SEQUENCE [LARGE SCALE GENOMIC DNA]</scope>
</reference>
<dbReference type="EMBL" id="CADEBC010000522">
    <property type="protein sequence ID" value="CAB3244891.1"/>
    <property type="molecule type" value="Genomic_DNA"/>
</dbReference>
<feature type="domain" description="Arrestin C-terminal-like" evidence="3">
    <location>
        <begin position="166"/>
        <end position="294"/>
    </location>
</feature>
<comment type="similarity">
    <text evidence="1">Belongs to the arrestin family.</text>
</comment>
<evidence type="ECO:0000256" key="2">
    <source>
        <dbReference type="ARBA" id="ARBA00022606"/>
    </source>
</evidence>
<evidence type="ECO:0000256" key="1">
    <source>
        <dbReference type="ARBA" id="ARBA00005298"/>
    </source>
</evidence>
<dbReference type="PANTHER" id="PTHR11188">
    <property type="entry name" value="ARRESTIN DOMAIN CONTAINING PROTEIN"/>
    <property type="match status" value="1"/>
</dbReference>
<dbReference type="Proteomes" id="UP000494106">
    <property type="component" value="Unassembled WGS sequence"/>
</dbReference>
<dbReference type="Pfam" id="PF02752">
    <property type="entry name" value="Arrestin_C"/>
    <property type="match status" value="1"/>
</dbReference>
<gene>
    <name evidence="4" type="ORF">APLA_LOCUS10204</name>
    <name evidence="5" type="ORF">APLA_LOCUS17030</name>
</gene>
<dbReference type="Proteomes" id="UP000494256">
    <property type="component" value="Unassembled WGS sequence"/>
</dbReference>
<sequence length="299" mass="34300">MTWANCTITLNSDSTGSFYTGDIVTGTIVLECKKDQKIKRINLKVVGTCKASWTRSAPTIPYIKIYSEKRKVLSVTISDIFREYFHGETIPAGIHRYPFHFALPRDLPSTFESSLSKTVYYLKLKSKPAYKIRQIMEFNVLGNINLNHVEEMLIPCFHEFSKTFRNSGNFAISIKTYRAFAPKQTVPFEITINNEKKARVNNISISLIQKVKHNISSGYANETRKIYKVEHKKFTRDVAEICYIHMKIPQTTPSSLQLSDPMIDISYIFQVEVKFILHSSLLEEIPVTVTTVPVIHSDF</sequence>
<dbReference type="SUPFAM" id="SSF81296">
    <property type="entry name" value="E set domains"/>
    <property type="match status" value="2"/>
</dbReference>
<dbReference type="PANTHER" id="PTHR11188:SF17">
    <property type="entry name" value="FI21816P1"/>
    <property type="match status" value="1"/>
</dbReference>
<dbReference type="InterPro" id="IPR014756">
    <property type="entry name" value="Ig_E-set"/>
</dbReference>
<comment type="caution">
    <text evidence="5">The sequence shown here is derived from an EMBL/GenBank/DDBJ whole genome shotgun (WGS) entry which is preliminary data.</text>
</comment>
<dbReference type="InterPro" id="IPR011022">
    <property type="entry name" value="Arrestin_C-like"/>
</dbReference>
<keyword evidence="2" id="KW-0716">Sensory transduction</keyword>
<evidence type="ECO:0000313" key="7">
    <source>
        <dbReference type="Proteomes" id="UP000494256"/>
    </source>
</evidence>
<name>A0A8S1BEM3_ARCPL</name>
<evidence type="ECO:0000313" key="5">
    <source>
        <dbReference type="EMBL" id="CAB3260536.1"/>
    </source>
</evidence>
<dbReference type="Pfam" id="PF00339">
    <property type="entry name" value="Arrestin_N"/>
    <property type="match status" value="1"/>
</dbReference>
<dbReference type="AlphaFoldDB" id="A0A8S1BEM3"/>
<keyword evidence="6" id="KW-1185">Reference proteome</keyword>
<organism evidence="5 7">
    <name type="scientific">Arctia plantaginis</name>
    <name type="common">Wood tiger moth</name>
    <name type="synonym">Phalaena plantaginis</name>
    <dbReference type="NCBI Taxonomy" id="874455"/>
    <lineage>
        <taxon>Eukaryota</taxon>
        <taxon>Metazoa</taxon>
        <taxon>Ecdysozoa</taxon>
        <taxon>Arthropoda</taxon>
        <taxon>Hexapoda</taxon>
        <taxon>Insecta</taxon>
        <taxon>Pterygota</taxon>
        <taxon>Neoptera</taxon>
        <taxon>Endopterygota</taxon>
        <taxon>Lepidoptera</taxon>
        <taxon>Glossata</taxon>
        <taxon>Ditrysia</taxon>
        <taxon>Noctuoidea</taxon>
        <taxon>Erebidae</taxon>
        <taxon>Arctiinae</taxon>
        <taxon>Arctia</taxon>
    </lineage>
</organism>
<evidence type="ECO:0000259" key="3">
    <source>
        <dbReference type="SMART" id="SM01017"/>
    </source>
</evidence>
<protein>
    <recommendedName>
        <fullName evidence="3">Arrestin C-terminal-like domain-containing protein</fullName>
    </recommendedName>
</protein>
<dbReference type="EMBL" id="CADEBD010000857">
    <property type="protein sequence ID" value="CAB3260536.1"/>
    <property type="molecule type" value="Genomic_DNA"/>
</dbReference>
<dbReference type="Gene3D" id="2.60.40.640">
    <property type="match status" value="2"/>
</dbReference>
<dbReference type="SMART" id="SM01017">
    <property type="entry name" value="Arrestin_C"/>
    <property type="match status" value="1"/>
</dbReference>
<dbReference type="GO" id="GO:0005737">
    <property type="term" value="C:cytoplasm"/>
    <property type="evidence" value="ECO:0007669"/>
    <property type="project" value="TreeGrafter"/>
</dbReference>